<protein>
    <submittedName>
        <fullName evidence="3">Uncharacterized protein</fullName>
    </submittedName>
</protein>
<feature type="signal peptide" evidence="2">
    <location>
        <begin position="1"/>
        <end position="23"/>
    </location>
</feature>
<evidence type="ECO:0000313" key="3">
    <source>
        <dbReference type="EMBL" id="CAH0383135.1"/>
    </source>
</evidence>
<gene>
    <name evidence="3" type="ORF">BEMITA_LOCUS2608</name>
</gene>
<feature type="compositionally biased region" description="Low complexity" evidence="1">
    <location>
        <begin position="319"/>
        <end position="331"/>
    </location>
</feature>
<keyword evidence="2" id="KW-0732">Signal</keyword>
<feature type="region of interest" description="Disordered" evidence="1">
    <location>
        <begin position="179"/>
        <end position="198"/>
    </location>
</feature>
<evidence type="ECO:0000256" key="1">
    <source>
        <dbReference type="SAM" id="MobiDB-lite"/>
    </source>
</evidence>
<dbReference type="Proteomes" id="UP001152759">
    <property type="component" value="Chromosome 10"/>
</dbReference>
<reference evidence="3" key="1">
    <citation type="submission" date="2021-12" db="EMBL/GenBank/DDBJ databases">
        <authorList>
            <person name="King R."/>
        </authorList>
    </citation>
    <scope>NUCLEOTIDE SEQUENCE</scope>
</reference>
<feature type="compositionally biased region" description="Polar residues" evidence="1">
    <location>
        <begin position="227"/>
        <end position="236"/>
    </location>
</feature>
<proteinExistence type="predicted"/>
<name>A0A9P0EZB5_BEMTA</name>
<dbReference type="EMBL" id="OU963871">
    <property type="protein sequence ID" value="CAH0383135.1"/>
    <property type="molecule type" value="Genomic_DNA"/>
</dbReference>
<keyword evidence="4" id="KW-1185">Reference proteome</keyword>
<feature type="compositionally biased region" description="Polar residues" evidence="1">
    <location>
        <begin position="261"/>
        <end position="289"/>
    </location>
</feature>
<accession>A0A9P0EZB5</accession>
<dbReference type="AlphaFoldDB" id="A0A9P0EZB5"/>
<feature type="region of interest" description="Disordered" evidence="1">
    <location>
        <begin position="209"/>
        <end position="362"/>
    </location>
</feature>
<feature type="chain" id="PRO_5040148030" evidence="2">
    <location>
        <begin position="24"/>
        <end position="477"/>
    </location>
</feature>
<organism evidence="3 4">
    <name type="scientific">Bemisia tabaci</name>
    <name type="common">Sweetpotato whitefly</name>
    <name type="synonym">Aleurodes tabaci</name>
    <dbReference type="NCBI Taxonomy" id="7038"/>
    <lineage>
        <taxon>Eukaryota</taxon>
        <taxon>Metazoa</taxon>
        <taxon>Ecdysozoa</taxon>
        <taxon>Arthropoda</taxon>
        <taxon>Hexapoda</taxon>
        <taxon>Insecta</taxon>
        <taxon>Pterygota</taxon>
        <taxon>Neoptera</taxon>
        <taxon>Paraneoptera</taxon>
        <taxon>Hemiptera</taxon>
        <taxon>Sternorrhyncha</taxon>
        <taxon>Aleyrodoidea</taxon>
        <taxon>Aleyrodidae</taxon>
        <taxon>Aleyrodinae</taxon>
        <taxon>Bemisia</taxon>
    </lineage>
</organism>
<feature type="compositionally biased region" description="Low complexity" evidence="1">
    <location>
        <begin position="299"/>
        <end position="313"/>
    </location>
</feature>
<evidence type="ECO:0000313" key="4">
    <source>
        <dbReference type="Proteomes" id="UP001152759"/>
    </source>
</evidence>
<sequence>MSELRNMFTPAITLVSMLIICHAESKMSLKQRLQTNNQEFLVWHNQPTQVHPMTQHSVNKVKKWEPSGSSGSFSGSSDAVKVSHDSGSSDVAHFIPVQDDTIVQSAENAGLILGFDTRLFRNPPIETGKGIAQKLSIRTLESSKNLSQPQSRLSINAEGARSIVRTLSSKIRKIASSENVSPKLEDEKPKPSSSFRSKSSRLLFRSIWRSRGSTKSKQNKKSSFSSHRSFVQNSPSGRKVCLCPCHKSSSKIPSQKRIPSLKNQTKSKSTPQRSQTVNPMKNHPASPQSHTRRPDHPNFSPSFDPHPFSPSRRYPNRYPPYHSNYPPYHSNYPHRPHPRPHDNSPPPTYPQDFPLGPSRMNNHNLALSASKVGKRLRRRRRHSHICCGEDSDSDTSNGDNEAPSAGSGCFPCCCDDNCSGDGGDNNGGDECCAWMTGFFTGDCIGECFNQCGSCCCCDDGCIDTCCDALSRVDCDNL</sequence>
<evidence type="ECO:0000256" key="2">
    <source>
        <dbReference type="SAM" id="SignalP"/>
    </source>
</evidence>